<dbReference type="InterPro" id="IPR036291">
    <property type="entry name" value="NAD(P)-bd_dom_sf"/>
</dbReference>
<dbReference type="Gene3D" id="3.90.25.10">
    <property type="entry name" value="UDP-galactose 4-epimerase, domain 1"/>
    <property type="match status" value="1"/>
</dbReference>
<dbReference type="RefSeq" id="WP_094837944.1">
    <property type="nucleotide sequence ID" value="NZ_NEVQ01000013.1"/>
</dbReference>
<gene>
    <name evidence="2" type="ORF">CAL20_11660</name>
</gene>
<feature type="domain" description="NAD(P)-binding" evidence="1">
    <location>
        <begin position="7"/>
        <end position="181"/>
    </location>
</feature>
<organism evidence="2 3">
    <name type="scientific">Bordetella genomosp. 4</name>
    <dbReference type="NCBI Taxonomy" id="463044"/>
    <lineage>
        <taxon>Bacteria</taxon>
        <taxon>Pseudomonadati</taxon>
        <taxon>Pseudomonadota</taxon>
        <taxon>Betaproteobacteria</taxon>
        <taxon>Burkholderiales</taxon>
        <taxon>Alcaligenaceae</taxon>
        <taxon>Bordetella</taxon>
    </lineage>
</organism>
<accession>A0A261U2C9</accession>
<dbReference type="CDD" id="cd05269">
    <property type="entry name" value="TMR_SDR_a"/>
    <property type="match status" value="1"/>
</dbReference>
<protein>
    <submittedName>
        <fullName evidence="2">NAD(P)-dependent oxidoreductase</fullName>
    </submittedName>
</protein>
<dbReference type="Gene3D" id="3.40.50.720">
    <property type="entry name" value="NAD(P)-binding Rossmann-like Domain"/>
    <property type="match status" value="1"/>
</dbReference>
<dbReference type="Proteomes" id="UP000216885">
    <property type="component" value="Unassembled WGS sequence"/>
</dbReference>
<evidence type="ECO:0000259" key="1">
    <source>
        <dbReference type="Pfam" id="PF13460"/>
    </source>
</evidence>
<dbReference type="SUPFAM" id="SSF51735">
    <property type="entry name" value="NAD(P)-binding Rossmann-fold domains"/>
    <property type="match status" value="1"/>
</dbReference>
<dbReference type="Pfam" id="PF13460">
    <property type="entry name" value="NAD_binding_10"/>
    <property type="match status" value="1"/>
</dbReference>
<dbReference type="InterPro" id="IPR016040">
    <property type="entry name" value="NAD(P)-bd_dom"/>
</dbReference>
<comment type="caution">
    <text evidence="2">The sequence shown here is derived from an EMBL/GenBank/DDBJ whole genome shotgun (WGS) entry which is preliminary data.</text>
</comment>
<sequence>MTIAITGATGQLGRLVVQKLKAKINPGDIVGLVRSPEKAADLGITVRAADYTQPATLEAALQGIDTLLLISGNDIGHRTAQHANVINAAKQSGMKRIVYTSLLRADTSPLSLAPEHAQTEALLKQSGLVYTILRNGWYTENYTGAIPPALAHGALYGSAKDGKISSAPRADYADAAVAALTGAGHDGKIYELAGDTSYTLTQLAAEVSRQTGKDIPYRDIPEADYAAALKGAGLPEGLAAAIASWDVGVSHGALYDDSRQLSKLIGRATGSLQDAVAAALKA</sequence>
<dbReference type="EMBL" id="NEVQ01000013">
    <property type="protein sequence ID" value="OZI56098.1"/>
    <property type="molecule type" value="Genomic_DNA"/>
</dbReference>
<dbReference type="InterPro" id="IPR052718">
    <property type="entry name" value="NmrA-type_oxidoreductase"/>
</dbReference>
<dbReference type="PANTHER" id="PTHR47129:SF1">
    <property type="entry name" value="NMRA-LIKE DOMAIN-CONTAINING PROTEIN"/>
    <property type="match status" value="1"/>
</dbReference>
<proteinExistence type="predicted"/>
<evidence type="ECO:0000313" key="3">
    <source>
        <dbReference type="Proteomes" id="UP000216885"/>
    </source>
</evidence>
<keyword evidence="3" id="KW-1185">Reference proteome</keyword>
<dbReference type="PANTHER" id="PTHR47129">
    <property type="entry name" value="QUINONE OXIDOREDUCTASE 2"/>
    <property type="match status" value="1"/>
</dbReference>
<name>A0A261U2C9_9BORD</name>
<reference evidence="2 3" key="1">
    <citation type="submission" date="2017-05" db="EMBL/GenBank/DDBJ databases">
        <title>Complete and WGS of Bordetella genogroups.</title>
        <authorList>
            <person name="Spilker T."/>
            <person name="LiPuma J."/>
        </authorList>
    </citation>
    <scope>NUCLEOTIDE SEQUENCE [LARGE SCALE GENOMIC DNA]</scope>
    <source>
        <strain evidence="2 3">AU9919</strain>
    </source>
</reference>
<evidence type="ECO:0000313" key="2">
    <source>
        <dbReference type="EMBL" id="OZI56098.1"/>
    </source>
</evidence>
<dbReference type="AlphaFoldDB" id="A0A261U2C9"/>